<evidence type="ECO:0000259" key="10">
    <source>
        <dbReference type="PROSITE" id="PS51498"/>
    </source>
</evidence>
<reference evidence="11" key="2">
    <citation type="submission" date="2021-01" db="UniProtKB">
        <authorList>
            <consortium name="EnsemblMetazoa"/>
        </authorList>
    </citation>
    <scope>IDENTIFICATION</scope>
</reference>
<dbReference type="InterPro" id="IPR023341">
    <property type="entry name" value="MABP"/>
</dbReference>
<comment type="similarity">
    <text evidence="2">Belongs to the MVB12 family.</text>
</comment>
<dbReference type="EnsemblMetazoa" id="XM_030988996">
    <property type="protein sequence ID" value="XP_030844856"/>
    <property type="gene ID" value="LOC115918742"/>
</dbReference>
<feature type="region of interest" description="Disordered" evidence="8">
    <location>
        <begin position="164"/>
        <end position="206"/>
    </location>
</feature>
<evidence type="ECO:0000256" key="5">
    <source>
        <dbReference type="ARBA" id="ARBA00022927"/>
    </source>
</evidence>
<sequence length="276" mass="31225">MTDYPITGICIVADKNRCPDGYTVIETTTDNQDADLWKDKFLKKKITRYMCYTKDLKPLAGDKVLVDVMVIKENESIPSGYTCIQNTYDTSEPVLKKKLLVIQLFNRKATEKAITEIYLTSSKTKTKPVEVSARGDINGINMFLRMGPVMQLIPIASVRKAPVPAPRQNVNQPQSSTELPQQSGPTQLPYSWDKARSSRQSTLRTSQSLNLETDILSAIEGVPFQIDPTLQAITTISTFDVPRIPYKSEMEINDQFYYDFNFEAQTKQRLTMCDSP</sequence>
<dbReference type="GO" id="GO:0000813">
    <property type="term" value="C:ESCRT I complex"/>
    <property type="evidence" value="ECO:0000318"/>
    <property type="project" value="GO_Central"/>
</dbReference>
<evidence type="ECO:0000256" key="7">
    <source>
        <dbReference type="ARBA" id="ARBA00053101"/>
    </source>
</evidence>
<dbReference type="GO" id="GO:0046755">
    <property type="term" value="P:viral budding"/>
    <property type="evidence" value="ECO:0000318"/>
    <property type="project" value="GO_Central"/>
</dbReference>
<dbReference type="InterPro" id="IPR018798">
    <property type="entry name" value="MVB12A/B"/>
</dbReference>
<dbReference type="PROSITE" id="PS51498">
    <property type="entry name" value="MABP"/>
    <property type="match status" value="1"/>
</dbReference>
<dbReference type="RefSeq" id="XP_030844856.1">
    <property type="nucleotide sequence ID" value="XM_030988996.1"/>
</dbReference>
<keyword evidence="6" id="KW-0472">Membrane</keyword>
<evidence type="ECO:0000256" key="8">
    <source>
        <dbReference type="SAM" id="MobiDB-lite"/>
    </source>
</evidence>
<evidence type="ECO:0000313" key="12">
    <source>
        <dbReference type="Proteomes" id="UP000007110"/>
    </source>
</evidence>
<evidence type="ECO:0000256" key="6">
    <source>
        <dbReference type="ARBA" id="ARBA00023136"/>
    </source>
</evidence>
<dbReference type="PROSITE" id="PS51497">
    <property type="entry name" value="UMA"/>
    <property type="match status" value="1"/>
</dbReference>
<dbReference type="PANTHER" id="PTHR31547:SF1">
    <property type="entry name" value="MULTIVESICULAR BODY SUBUNIT 12B"/>
    <property type="match status" value="1"/>
</dbReference>
<dbReference type="PANTHER" id="PTHR31547">
    <property type="entry name" value="MULTIVESICULAR BODY SUBUNIT 12B"/>
    <property type="match status" value="1"/>
</dbReference>
<organism evidence="11 12">
    <name type="scientific">Strongylocentrotus purpuratus</name>
    <name type="common">Purple sea urchin</name>
    <dbReference type="NCBI Taxonomy" id="7668"/>
    <lineage>
        <taxon>Eukaryota</taxon>
        <taxon>Metazoa</taxon>
        <taxon>Echinodermata</taxon>
        <taxon>Eleutherozoa</taxon>
        <taxon>Echinozoa</taxon>
        <taxon>Echinoidea</taxon>
        <taxon>Euechinoidea</taxon>
        <taxon>Echinacea</taxon>
        <taxon>Camarodonta</taxon>
        <taxon>Echinidea</taxon>
        <taxon>Strongylocentrotidae</taxon>
        <taxon>Strongylocentrotus</taxon>
    </lineage>
</organism>
<dbReference type="GeneID" id="115918742"/>
<proteinExistence type="inferred from homology"/>
<name>A0A7M7P1Q1_STRPU</name>
<comment type="function">
    <text evidence="7">Component of the ESCRT-I complex, a regulator of vesicular trafficking process. Required for the sorting of endocytic ubiquitinated cargos into multivesicular bodies.</text>
</comment>
<dbReference type="InterPro" id="IPR023340">
    <property type="entry name" value="UMA"/>
</dbReference>
<feature type="domain" description="UMA" evidence="9">
    <location>
        <begin position="219"/>
        <end position="267"/>
    </location>
</feature>
<evidence type="ECO:0000256" key="4">
    <source>
        <dbReference type="ARBA" id="ARBA00022753"/>
    </source>
</evidence>
<dbReference type="GO" id="GO:0005770">
    <property type="term" value="C:late endosome"/>
    <property type="evidence" value="ECO:0000318"/>
    <property type="project" value="GO_Central"/>
</dbReference>
<dbReference type="Pfam" id="PF10240">
    <property type="entry name" value="DUF2464"/>
    <property type="match status" value="1"/>
</dbReference>
<comment type="subcellular location">
    <subcellularLocation>
        <location evidence="1">Late endosome membrane</location>
        <topology evidence="1">Peripheral membrane protein</topology>
    </subcellularLocation>
</comment>
<dbReference type="AlphaFoldDB" id="A0A7M7P1Q1"/>
<dbReference type="GO" id="GO:0015031">
    <property type="term" value="P:protein transport"/>
    <property type="evidence" value="ECO:0007669"/>
    <property type="project" value="UniProtKB-KW"/>
</dbReference>
<dbReference type="OMA" id="CFCLKRG"/>
<dbReference type="Proteomes" id="UP000007110">
    <property type="component" value="Unassembled WGS sequence"/>
</dbReference>
<dbReference type="OrthoDB" id="6021306at2759"/>
<evidence type="ECO:0000256" key="2">
    <source>
        <dbReference type="ARBA" id="ARBA00010432"/>
    </source>
</evidence>
<evidence type="ECO:0000256" key="1">
    <source>
        <dbReference type="ARBA" id="ARBA00004633"/>
    </source>
</evidence>
<dbReference type="GO" id="GO:0019075">
    <property type="term" value="P:virus maturation"/>
    <property type="evidence" value="ECO:0000318"/>
    <property type="project" value="GO_Central"/>
</dbReference>
<feature type="compositionally biased region" description="Polar residues" evidence="8">
    <location>
        <begin position="168"/>
        <end position="189"/>
    </location>
</feature>
<dbReference type="InParanoid" id="A0A7M7P1Q1"/>
<dbReference type="InterPro" id="IPR040297">
    <property type="entry name" value="MVB12B"/>
</dbReference>
<protein>
    <recommendedName>
        <fullName evidence="13">Multivesicular body subunit 12B</fullName>
    </recommendedName>
</protein>
<keyword evidence="5" id="KW-0653">Protein transport</keyword>
<dbReference type="FunFam" id="2.100.10.50:FF:000002">
    <property type="entry name" value="Multivesicular body subunit 12B"/>
    <property type="match status" value="1"/>
</dbReference>
<keyword evidence="12" id="KW-1185">Reference proteome</keyword>
<evidence type="ECO:0000313" key="11">
    <source>
        <dbReference type="EnsemblMetazoa" id="XP_030844856"/>
    </source>
</evidence>
<dbReference type="GO" id="GO:0031902">
    <property type="term" value="C:late endosome membrane"/>
    <property type="evidence" value="ECO:0007669"/>
    <property type="project" value="UniProtKB-SubCell"/>
</dbReference>
<keyword evidence="3" id="KW-0813">Transport</keyword>
<dbReference type="Gene3D" id="2.100.10.50">
    <property type="match status" value="1"/>
</dbReference>
<evidence type="ECO:0008006" key="13">
    <source>
        <dbReference type="Google" id="ProtNLM"/>
    </source>
</evidence>
<evidence type="ECO:0000259" key="9">
    <source>
        <dbReference type="PROSITE" id="PS51497"/>
    </source>
</evidence>
<evidence type="ECO:0000256" key="3">
    <source>
        <dbReference type="ARBA" id="ARBA00022448"/>
    </source>
</evidence>
<feature type="domain" description="MABP" evidence="10">
    <location>
        <begin position="3"/>
        <end position="148"/>
    </location>
</feature>
<dbReference type="KEGG" id="spu:115918742"/>
<reference evidence="12" key="1">
    <citation type="submission" date="2015-02" db="EMBL/GenBank/DDBJ databases">
        <title>Genome sequencing for Strongylocentrotus purpuratus.</title>
        <authorList>
            <person name="Murali S."/>
            <person name="Liu Y."/>
            <person name="Vee V."/>
            <person name="English A."/>
            <person name="Wang M."/>
            <person name="Skinner E."/>
            <person name="Han Y."/>
            <person name="Muzny D.M."/>
            <person name="Worley K.C."/>
            <person name="Gibbs R.A."/>
        </authorList>
    </citation>
    <scope>NUCLEOTIDE SEQUENCE</scope>
</reference>
<dbReference type="GO" id="GO:0042058">
    <property type="term" value="P:regulation of epidermal growth factor receptor signaling pathway"/>
    <property type="evidence" value="ECO:0000318"/>
    <property type="project" value="GO_Central"/>
</dbReference>
<keyword evidence="4" id="KW-0967">Endosome</keyword>
<accession>A0A7M7P1Q1</accession>